<feature type="region of interest" description="Disordered" evidence="1">
    <location>
        <begin position="1"/>
        <end position="44"/>
    </location>
</feature>
<accession>A0A8T0IDL3</accession>
<name>A0A8T0IDL3_CERPU</name>
<evidence type="ECO:0000256" key="1">
    <source>
        <dbReference type="SAM" id="MobiDB-lite"/>
    </source>
</evidence>
<dbReference type="AlphaFoldDB" id="A0A8T0IDL3"/>
<evidence type="ECO:0000313" key="3">
    <source>
        <dbReference type="Proteomes" id="UP000822688"/>
    </source>
</evidence>
<comment type="caution">
    <text evidence="2">The sequence shown here is derived from an EMBL/GenBank/DDBJ whole genome shotgun (WGS) entry which is preliminary data.</text>
</comment>
<protein>
    <submittedName>
        <fullName evidence="2">Uncharacterized protein</fullName>
    </submittedName>
</protein>
<dbReference type="Proteomes" id="UP000822688">
    <property type="component" value="Chromosome 4"/>
</dbReference>
<evidence type="ECO:0000313" key="2">
    <source>
        <dbReference type="EMBL" id="KAG0580999.1"/>
    </source>
</evidence>
<keyword evidence="3" id="KW-1185">Reference proteome</keyword>
<dbReference type="EMBL" id="CM026424">
    <property type="protein sequence ID" value="KAG0580999.1"/>
    <property type="molecule type" value="Genomic_DNA"/>
</dbReference>
<feature type="compositionally biased region" description="Polar residues" evidence="1">
    <location>
        <begin position="168"/>
        <end position="179"/>
    </location>
</feature>
<feature type="compositionally biased region" description="Pro residues" evidence="1">
    <location>
        <begin position="190"/>
        <end position="207"/>
    </location>
</feature>
<organism evidence="2 3">
    <name type="scientific">Ceratodon purpureus</name>
    <name type="common">Fire moss</name>
    <name type="synonym">Dicranum purpureum</name>
    <dbReference type="NCBI Taxonomy" id="3225"/>
    <lineage>
        <taxon>Eukaryota</taxon>
        <taxon>Viridiplantae</taxon>
        <taxon>Streptophyta</taxon>
        <taxon>Embryophyta</taxon>
        <taxon>Bryophyta</taxon>
        <taxon>Bryophytina</taxon>
        <taxon>Bryopsida</taxon>
        <taxon>Dicranidae</taxon>
        <taxon>Pseudoditrichales</taxon>
        <taxon>Ditrichaceae</taxon>
        <taxon>Ceratodon</taxon>
    </lineage>
</organism>
<feature type="region of interest" description="Disordered" evidence="1">
    <location>
        <begin position="167"/>
        <end position="207"/>
    </location>
</feature>
<gene>
    <name evidence="2" type="ORF">KC19_4G216800</name>
</gene>
<sequence>MSTEGEHVDADVAENLTNAAKEALEKPQGSGTDGDVPAKDSPASEFIQNVAHIVLDKSNQAADSSKAYIENAVHKVQDYAQNVASGATGSTSNIQETLSKAVHIGAHPGSTTASPGEGDASSGGDGGLLTSVATWCSTLCGSKNNAPGGEPRSVDFRAAAENVAAVLHSSTAPTSSPVESPSPYDVTPAETPPEAPASEPPKPTASE</sequence>
<feature type="compositionally biased region" description="Basic and acidic residues" evidence="1">
    <location>
        <begin position="1"/>
        <end position="10"/>
    </location>
</feature>
<proteinExistence type="predicted"/>
<reference evidence="2" key="1">
    <citation type="submission" date="2020-06" db="EMBL/GenBank/DDBJ databases">
        <title>WGS assembly of Ceratodon purpureus strain R40.</title>
        <authorList>
            <person name="Carey S.B."/>
            <person name="Jenkins J."/>
            <person name="Shu S."/>
            <person name="Lovell J.T."/>
            <person name="Sreedasyam A."/>
            <person name="Maumus F."/>
            <person name="Tiley G.P."/>
            <person name="Fernandez-Pozo N."/>
            <person name="Barry K."/>
            <person name="Chen C."/>
            <person name="Wang M."/>
            <person name="Lipzen A."/>
            <person name="Daum C."/>
            <person name="Saski C.A."/>
            <person name="Payton A.C."/>
            <person name="Mcbreen J.C."/>
            <person name="Conrad R.E."/>
            <person name="Kollar L.M."/>
            <person name="Olsson S."/>
            <person name="Huttunen S."/>
            <person name="Landis J.B."/>
            <person name="Wickett N.J."/>
            <person name="Johnson M.G."/>
            <person name="Rensing S.A."/>
            <person name="Grimwood J."/>
            <person name="Schmutz J."/>
            <person name="Mcdaniel S.F."/>
        </authorList>
    </citation>
    <scope>NUCLEOTIDE SEQUENCE</scope>
    <source>
        <strain evidence="2">R40</strain>
    </source>
</reference>